<name>A0ABP8NMR3_9BACT</name>
<dbReference type="Proteomes" id="UP001500840">
    <property type="component" value="Unassembled WGS sequence"/>
</dbReference>
<evidence type="ECO:0000313" key="1">
    <source>
        <dbReference type="EMBL" id="GAA4468444.1"/>
    </source>
</evidence>
<keyword evidence="2" id="KW-1185">Reference proteome</keyword>
<protein>
    <submittedName>
        <fullName evidence="1">Uncharacterized protein</fullName>
    </submittedName>
</protein>
<sequence>MIEQEEREITEMRRPVTLFSLFAPVQIVRAIVAAVGDGELVDRVRLGLRVWL</sequence>
<proteinExistence type="predicted"/>
<gene>
    <name evidence="1" type="ORF">GCM10023156_59430</name>
</gene>
<accession>A0ABP8NMR3</accession>
<organism evidence="1 2">
    <name type="scientific">Novipirellula rosea</name>
    <dbReference type="NCBI Taxonomy" id="1031540"/>
    <lineage>
        <taxon>Bacteria</taxon>
        <taxon>Pseudomonadati</taxon>
        <taxon>Planctomycetota</taxon>
        <taxon>Planctomycetia</taxon>
        <taxon>Pirellulales</taxon>
        <taxon>Pirellulaceae</taxon>
        <taxon>Novipirellula</taxon>
    </lineage>
</organism>
<reference evidence="2" key="1">
    <citation type="journal article" date="2019" name="Int. J. Syst. Evol. Microbiol.">
        <title>The Global Catalogue of Microorganisms (GCM) 10K type strain sequencing project: providing services to taxonomists for standard genome sequencing and annotation.</title>
        <authorList>
            <consortium name="The Broad Institute Genomics Platform"/>
            <consortium name="The Broad Institute Genome Sequencing Center for Infectious Disease"/>
            <person name="Wu L."/>
            <person name="Ma J."/>
        </authorList>
    </citation>
    <scope>NUCLEOTIDE SEQUENCE [LARGE SCALE GENOMIC DNA]</scope>
    <source>
        <strain evidence="2">JCM 17759</strain>
    </source>
</reference>
<evidence type="ECO:0000313" key="2">
    <source>
        <dbReference type="Proteomes" id="UP001500840"/>
    </source>
</evidence>
<comment type="caution">
    <text evidence="1">The sequence shown here is derived from an EMBL/GenBank/DDBJ whole genome shotgun (WGS) entry which is preliminary data.</text>
</comment>
<dbReference type="EMBL" id="BAABGA010000099">
    <property type="protein sequence ID" value="GAA4468444.1"/>
    <property type="molecule type" value="Genomic_DNA"/>
</dbReference>